<comment type="caution">
    <text evidence="1">The sequence shown here is derived from an EMBL/GenBank/DDBJ whole genome shotgun (WGS) entry which is preliminary data.</text>
</comment>
<gene>
    <name evidence="1" type="ORF">SDC9_149057</name>
</gene>
<organism evidence="1">
    <name type="scientific">bioreactor metagenome</name>
    <dbReference type="NCBI Taxonomy" id="1076179"/>
    <lineage>
        <taxon>unclassified sequences</taxon>
        <taxon>metagenomes</taxon>
        <taxon>ecological metagenomes</taxon>
    </lineage>
</organism>
<dbReference type="EMBL" id="VSSQ01047823">
    <property type="protein sequence ID" value="MPN01845.1"/>
    <property type="molecule type" value="Genomic_DNA"/>
</dbReference>
<reference evidence="1" key="1">
    <citation type="submission" date="2019-08" db="EMBL/GenBank/DDBJ databases">
        <authorList>
            <person name="Kucharzyk K."/>
            <person name="Murdoch R.W."/>
            <person name="Higgins S."/>
            <person name="Loffler F."/>
        </authorList>
    </citation>
    <scope>NUCLEOTIDE SEQUENCE</scope>
</reference>
<sequence>MFRDIARPPGDTTDLVAIFINGTIPSIEHIFSQVFRFLKIVFFAGQFIRFQQFAGQPHLVVIYILNAFYFSGAFRSATVHTVNGPLFRLGIRGQGERTQIIISIIIQFPKLIGITFKMRIIESSISMFFLCLQSVQDGVDSFDGAGIHPYASHFIRAGIGIRVIKPGHPHSASCKMGSDCMIGNLHRPLEISFTQTLSFGRKFLIFTLRRFYTTR</sequence>
<accession>A0A645EIK2</accession>
<evidence type="ECO:0000313" key="1">
    <source>
        <dbReference type="EMBL" id="MPN01845.1"/>
    </source>
</evidence>
<protein>
    <submittedName>
        <fullName evidence="1">Uncharacterized protein</fullName>
    </submittedName>
</protein>
<dbReference type="AlphaFoldDB" id="A0A645EIK2"/>
<proteinExistence type="predicted"/>
<name>A0A645EIK2_9ZZZZ</name>